<evidence type="ECO:0000259" key="3">
    <source>
        <dbReference type="Pfam" id="PF00535"/>
    </source>
</evidence>
<dbReference type="Proteomes" id="UP001500367">
    <property type="component" value="Unassembled WGS sequence"/>
</dbReference>
<dbReference type="EMBL" id="BAABCT010000006">
    <property type="protein sequence ID" value="GAA4076425.1"/>
    <property type="molecule type" value="Genomic_DNA"/>
</dbReference>
<organism evidence="4 5">
    <name type="scientific">Flavobacterium cheonanense</name>
    <dbReference type="NCBI Taxonomy" id="706183"/>
    <lineage>
        <taxon>Bacteria</taxon>
        <taxon>Pseudomonadati</taxon>
        <taxon>Bacteroidota</taxon>
        <taxon>Flavobacteriia</taxon>
        <taxon>Flavobacteriales</taxon>
        <taxon>Flavobacteriaceae</taxon>
        <taxon>Flavobacterium</taxon>
    </lineage>
</organism>
<reference evidence="5" key="1">
    <citation type="journal article" date="2019" name="Int. J. Syst. Evol. Microbiol.">
        <title>The Global Catalogue of Microorganisms (GCM) 10K type strain sequencing project: providing services to taxonomists for standard genome sequencing and annotation.</title>
        <authorList>
            <consortium name="The Broad Institute Genomics Platform"/>
            <consortium name="The Broad Institute Genome Sequencing Center for Infectious Disease"/>
            <person name="Wu L."/>
            <person name="Ma J."/>
        </authorList>
    </citation>
    <scope>NUCLEOTIDE SEQUENCE [LARGE SCALE GENOMIC DNA]</scope>
    <source>
        <strain evidence="5">JCM 17069</strain>
    </source>
</reference>
<name>A0ABP7VY15_9FLAO</name>
<dbReference type="Pfam" id="PF00535">
    <property type="entry name" value="Glycos_transf_2"/>
    <property type="match status" value="1"/>
</dbReference>
<evidence type="ECO:0000313" key="5">
    <source>
        <dbReference type="Proteomes" id="UP001500367"/>
    </source>
</evidence>
<dbReference type="Gene3D" id="3.90.550.10">
    <property type="entry name" value="Spore Coat Polysaccharide Biosynthesis Protein SpsA, Chain A"/>
    <property type="match status" value="1"/>
</dbReference>
<dbReference type="InterPro" id="IPR029044">
    <property type="entry name" value="Nucleotide-diphossugar_trans"/>
</dbReference>
<feature type="domain" description="Glycosyltransferase 2-like" evidence="3">
    <location>
        <begin position="6"/>
        <end position="168"/>
    </location>
</feature>
<keyword evidence="2" id="KW-0808">Transferase</keyword>
<comment type="caution">
    <text evidence="4">The sequence shown here is derived from an EMBL/GenBank/DDBJ whole genome shotgun (WGS) entry which is preliminary data.</text>
</comment>
<dbReference type="SUPFAM" id="SSF53448">
    <property type="entry name" value="Nucleotide-diphospho-sugar transferases"/>
    <property type="match status" value="1"/>
</dbReference>
<dbReference type="InterPro" id="IPR001173">
    <property type="entry name" value="Glyco_trans_2-like"/>
</dbReference>
<keyword evidence="5" id="KW-1185">Reference proteome</keyword>
<sequence>MTPKISIIIPVYNVAQYLGQCIDSVMNQSYKNIEIILINDGSTDTSSSICESYVALDSRIHLFHQVNGGLSVARNTGLKNATGDYIWFVDSDDWIAPDALELLFSTLQSMPYEVVGFSNFDYYEDKDGLTEAYNIQEINKTTGTDFINQSSFFFTSACCFIYSHQFLKQNKLQFAPGLMHEDDYFNLSCFGSISSCCKLPVALYYYRRRQGSITTAVNMENLKKRVVSYSKLIDLCKRVDNLDPNFLKNKRLAYEKVIIYLLNSFLEGASSFNSKIEFTRFVQKSLPKVTILKTDYNYSKAIWLQKKLYNMGAFFYCSYFTIVKKG</sequence>
<evidence type="ECO:0000313" key="4">
    <source>
        <dbReference type="EMBL" id="GAA4076425.1"/>
    </source>
</evidence>
<dbReference type="PANTHER" id="PTHR22916">
    <property type="entry name" value="GLYCOSYLTRANSFERASE"/>
    <property type="match status" value="1"/>
</dbReference>
<proteinExistence type="predicted"/>
<dbReference type="RefSeq" id="WP_344816836.1">
    <property type="nucleotide sequence ID" value="NZ_BAABCT010000006.1"/>
</dbReference>
<dbReference type="PANTHER" id="PTHR22916:SF51">
    <property type="entry name" value="GLYCOSYLTRANSFERASE EPSH-RELATED"/>
    <property type="match status" value="1"/>
</dbReference>
<dbReference type="CDD" id="cd00761">
    <property type="entry name" value="Glyco_tranf_GTA_type"/>
    <property type="match status" value="1"/>
</dbReference>
<protein>
    <recommendedName>
        <fullName evidence="3">Glycosyltransferase 2-like domain-containing protein</fullName>
    </recommendedName>
</protein>
<keyword evidence="1" id="KW-0328">Glycosyltransferase</keyword>
<evidence type="ECO:0000256" key="2">
    <source>
        <dbReference type="ARBA" id="ARBA00022679"/>
    </source>
</evidence>
<gene>
    <name evidence="4" type="ORF">GCM10022389_22790</name>
</gene>
<accession>A0ABP7VY15</accession>
<evidence type="ECO:0000256" key="1">
    <source>
        <dbReference type="ARBA" id="ARBA00022676"/>
    </source>
</evidence>